<dbReference type="AlphaFoldDB" id="A0AAV3T5K5"/>
<proteinExistence type="predicted"/>
<gene>
    <name evidence="3" type="ORF">GCM10009020_03430</name>
</gene>
<comment type="caution">
    <text evidence="3">The sequence shown here is derived from an EMBL/GenBank/DDBJ whole genome shotgun (WGS) entry which is preliminary data.</text>
</comment>
<dbReference type="RefSeq" id="WP_343772097.1">
    <property type="nucleotide sequence ID" value="NZ_BAAADV010000001.1"/>
</dbReference>
<evidence type="ECO:0000256" key="1">
    <source>
        <dbReference type="SAM" id="MobiDB-lite"/>
    </source>
</evidence>
<keyword evidence="4" id="KW-1185">Reference proteome</keyword>
<evidence type="ECO:0000313" key="3">
    <source>
        <dbReference type="EMBL" id="GAA0662290.1"/>
    </source>
</evidence>
<dbReference type="EMBL" id="BAAADV010000001">
    <property type="protein sequence ID" value="GAA0662290.1"/>
    <property type="molecule type" value="Genomic_DNA"/>
</dbReference>
<evidence type="ECO:0000259" key="2">
    <source>
        <dbReference type="Pfam" id="PF26046"/>
    </source>
</evidence>
<protein>
    <recommendedName>
        <fullName evidence="2">DUF8014 domain-containing protein</fullName>
    </recommendedName>
</protein>
<organism evidence="3 4">
    <name type="scientific">Natronoarchaeum mannanilyticum</name>
    <dbReference type="NCBI Taxonomy" id="926360"/>
    <lineage>
        <taxon>Archaea</taxon>
        <taxon>Methanobacteriati</taxon>
        <taxon>Methanobacteriota</taxon>
        <taxon>Stenosarchaea group</taxon>
        <taxon>Halobacteria</taxon>
        <taxon>Halobacteriales</taxon>
        <taxon>Natronoarchaeaceae</taxon>
    </lineage>
</organism>
<dbReference type="InterPro" id="IPR058327">
    <property type="entry name" value="DUF8014"/>
</dbReference>
<feature type="domain" description="DUF8014" evidence="2">
    <location>
        <begin position="3"/>
        <end position="55"/>
    </location>
</feature>
<feature type="compositionally biased region" description="Acidic residues" evidence="1">
    <location>
        <begin position="46"/>
        <end position="55"/>
    </location>
</feature>
<feature type="region of interest" description="Disordered" evidence="1">
    <location>
        <begin position="33"/>
        <end position="55"/>
    </location>
</feature>
<accession>A0AAV3T5K5</accession>
<evidence type="ECO:0000313" key="4">
    <source>
        <dbReference type="Proteomes" id="UP001500420"/>
    </source>
</evidence>
<dbReference type="Proteomes" id="UP001500420">
    <property type="component" value="Unassembled WGS sequence"/>
</dbReference>
<dbReference type="Pfam" id="PF26046">
    <property type="entry name" value="DUF8014"/>
    <property type="match status" value="1"/>
</dbReference>
<name>A0AAV3T5K5_9EURY</name>
<sequence>MADTCEEDGCAEPAAVRLHVPWSENLEVCTSHARSRAQKDGVVAEPLEDADAEWP</sequence>
<reference evidence="3 4" key="1">
    <citation type="journal article" date="2019" name="Int. J. Syst. Evol. Microbiol.">
        <title>The Global Catalogue of Microorganisms (GCM) 10K type strain sequencing project: providing services to taxonomists for standard genome sequencing and annotation.</title>
        <authorList>
            <consortium name="The Broad Institute Genomics Platform"/>
            <consortium name="The Broad Institute Genome Sequencing Center for Infectious Disease"/>
            <person name="Wu L."/>
            <person name="Ma J."/>
        </authorList>
    </citation>
    <scope>NUCLEOTIDE SEQUENCE [LARGE SCALE GENOMIC DNA]</scope>
    <source>
        <strain evidence="3 4">JCM 16328</strain>
    </source>
</reference>